<name>A0AAE1A2K1_9GAST</name>
<feature type="compositionally biased region" description="Low complexity" evidence="1">
    <location>
        <begin position="113"/>
        <end position="125"/>
    </location>
</feature>
<accession>A0AAE1A2K1</accession>
<evidence type="ECO:0000313" key="2">
    <source>
        <dbReference type="EMBL" id="KAK3779127.1"/>
    </source>
</evidence>
<evidence type="ECO:0000313" key="3">
    <source>
        <dbReference type="Proteomes" id="UP001283361"/>
    </source>
</evidence>
<keyword evidence="3" id="KW-1185">Reference proteome</keyword>
<organism evidence="2 3">
    <name type="scientific">Elysia crispata</name>
    <name type="common">lettuce slug</name>
    <dbReference type="NCBI Taxonomy" id="231223"/>
    <lineage>
        <taxon>Eukaryota</taxon>
        <taxon>Metazoa</taxon>
        <taxon>Spiralia</taxon>
        <taxon>Lophotrochozoa</taxon>
        <taxon>Mollusca</taxon>
        <taxon>Gastropoda</taxon>
        <taxon>Heterobranchia</taxon>
        <taxon>Euthyneura</taxon>
        <taxon>Panpulmonata</taxon>
        <taxon>Sacoglossa</taxon>
        <taxon>Placobranchoidea</taxon>
        <taxon>Plakobranchidae</taxon>
        <taxon>Elysia</taxon>
    </lineage>
</organism>
<feature type="region of interest" description="Disordered" evidence="1">
    <location>
        <begin position="167"/>
        <end position="187"/>
    </location>
</feature>
<evidence type="ECO:0000256" key="1">
    <source>
        <dbReference type="SAM" id="MobiDB-lite"/>
    </source>
</evidence>
<protein>
    <submittedName>
        <fullName evidence="2">Uncharacterized protein</fullName>
    </submittedName>
</protein>
<sequence>MEVLTKPTAAGMRLGKQCDSRCTTHRTGKPAACPLSGAINPWRDEVGAGVITPTPSSPAAIKIKKIICERGYNLVSVGLGVCVKSNLTAQTSRPAVVVVVVVAVCTAGEEIDSSPSTQSSSLKLSTNKRREDTNGRPFPPLSTQWPHEGGVAPTPLADRWDIRRSRTEGKVSSAHLEMETGRLEQLM</sequence>
<comment type="caution">
    <text evidence="2">The sequence shown here is derived from an EMBL/GenBank/DDBJ whole genome shotgun (WGS) entry which is preliminary data.</text>
</comment>
<feature type="region of interest" description="Disordered" evidence="1">
    <location>
        <begin position="111"/>
        <end position="155"/>
    </location>
</feature>
<reference evidence="2" key="1">
    <citation type="journal article" date="2023" name="G3 (Bethesda)">
        <title>A reference genome for the long-term kleptoplast-retaining sea slug Elysia crispata morphotype clarki.</title>
        <authorList>
            <person name="Eastman K.E."/>
            <person name="Pendleton A.L."/>
            <person name="Shaikh M.A."/>
            <person name="Suttiyut T."/>
            <person name="Ogas R."/>
            <person name="Tomko P."/>
            <person name="Gavelis G."/>
            <person name="Widhalm J.R."/>
            <person name="Wisecaver J.H."/>
        </authorList>
    </citation>
    <scope>NUCLEOTIDE SEQUENCE</scope>
    <source>
        <strain evidence="2">ECLA1</strain>
    </source>
</reference>
<dbReference type="Proteomes" id="UP001283361">
    <property type="component" value="Unassembled WGS sequence"/>
</dbReference>
<dbReference type="AlphaFoldDB" id="A0AAE1A2K1"/>
<gene>
    <name evidence="2" type="ORF">RRG08_011151</name>
</gene>
<dbReference type="EMBL" id="JAWDGP010002879">
    <property type="protein sequence ID" value="KAK3779127.1"/>
    <property type="molecule type" value="Genomic_DNA"/>
</dbReference>
<proteinExistence type="predicted"/>
<feature type="compositionally biased region" description="Basic and acidic residues" evidence="1">
    <location>
        <begin position="176"/>
        <end position="187"/>
    </location>
</feature>